<proteinExistence type="predicted"/>
<evidence type="ECO:0000256" key="2">
    <source>
        <dbReference type="ARBA" id="ARBA00004609"/>
    </source>
</evidence>
<accession>A0A1V0FYP2</accession>
<dbReference type="Pfam" id="PF13206">
    <property type="entry name" value="VSG_B"/>
    <property type="match status" value="1"/>
</dbReference>
<reference evidence="10" key="1">
    <citation type="submission" date="2016-12" db="EMBL/GenBank/DDBJ databases">
        <title>Extending the VSGnome of Trypanosoma brucei strain TREU927.</title>
        <authorList>
            <person name="Cross G.A."/>
        </authorList>
    </citation>
    <scope>NUCLEOTIDE SEQUENCE</scope>
    <source>
        <strain evidence="10">Tb927.99.2117</strain>
    </source>
</reference>
<evidence type="ECO:0000259" key="9">
    <source>
        <dbReference type="Pfam" id="PF13206"/>
    </source>
</evidence>
<keyword evidence="6" id="KW-0472">Membrane</keyword>
<evidence type="ECO:0000256" key="6">
    <source>
        <dbReference type="ARBA" id="ARBA00023136"/>
    </source>
</evidence>
<keyword evidence="4" id="KW-0336">GPI-anchor</keyword>
<evidence type="ECO:0000256" key="7">
    <source>
        <dbReference type="ARBA" id="ARBA00023180"/>
    </source>
</evidence>
<keyword evidence="5" id="KW-0732">Signal</keyword>
<evidence type="ECO:0000313" key="10">
    <source>
        <dbReference type="EMBL" id="ARB50998.1"/>
    </source>
</evidence>
<evidence type="ECO:0000256" key="1">
    <source>
        <dbReference type="ARBA" id="ARBA00002523"/>
    </source>
</evidence>
<comment type="function">
    <text evidence="1">VSG forms a coat on the surface of the parasite. The trypanosome evades the immune response of the host by expressing a series of antigenically distinct VSGs from an estimated 1000 VSG genes.</text>
</comment>
<comment type="subcellular location">
    <subcellularLocation>
        <location evidence="2">Cell membrane</location>
        <topology evidence="2">Lipid-anchor</topology>
        <topology evidence="2">GPI-anchor</topology>
    </subcellularLocation>
</comment>
<dbReference type="EMBL" id="KY404747">
    <property type="protein sequence ID" value="ARB50998.1"/>
    <property type="molecule type" value="Genomic_DNA"/>
</dbReference>
<evidence type="ECO:0000256" key="8">
    <source>
        <dbReference type="ARBA" id="ARBA00023288"/>
    </source>
</evidence>
<keyword evidence="7" id="KW-0325">Glycoprotein</keyword>
<dbReference type="GO" id="GO:0005886">
    <property type="term" value="C:plasma membrane"/>
    <property type="evidence" value="ECO:0007669"/>
    <property type="project" value="UniProtKB-SubCell"/>
</dbReference>
<organism evidence="10">
    <name type="scientific">Trypanosoma brucei</name>
    <dbReference type="NCBI Taxonomy" id="5691"/>
    <lineage>
        <taxon>Eukaryota</taxon>
        <taxon>Discoba</taxon>
        <taxon>Euglenozoa</taxon>
        <taxon>Kinetoplastea</taxon>
        <taxon>Metakinetoplastina</taxon>
        <taxon>Trypanosomatida</taxon>
        <taxon>Trypanosomatidae</taxon>
        <taxon>Trypanosoma</taxon>
    </lineage>
</organism>
<evidence type="ECO:0000256" key="5">
    <source>
        <dbReference type="ARBA" id="ARBA00022729"/>
    </source>
</evidence>
<dbReference type="VEuPathDB" id="TriTrypDB:Tb427_000338200"/>
<keyword evidence="3" id="KW-1003">Cell membrane</keyword>
<dbReference type="GO" id="GO:0098552">
    <property type="term" value="C:side of membrane"/>
    <property type="evidence" value="ECO:0007669"/>
    <property type="project" value="UniProtKB-KW"/>
</dbReference>
<feature type="domain" description="Trypanosome variant surface glycoprotein B-type N-terminal" evidence="9">
    <location>
        <begin position="18"/>
        <end position="145"/>
    </location>
</feature>
<keyword evidence="8" id="KW-0449">Lipoprotein</keyword>
<protein>
    <submittedName>
        <fullName evidence="10">Variant surface glycoprotein</fullName>
    </submittedName>
</protein>
<evidence type="ECO:0000256" key="4">
    <source>
        <dbReference type="ARBA" id="ARBA00022622"/>
    </source>
</evidence>
<dbReference type="InterPro" id="IPR025932">
    <property type="entry name" value="Trypano_VSG_B_N_dom"/>
</dbReference>
<dbReference type="AlphaFoldDB" id="A0A1V0FYP2"/>
<name>A0A1V0FYP2_9TRYP</name>
<sequence>MEATTKEAIEVAGKDTGSMERQINKKIDKIIQLASKAGDQAPNGKSAKQLLRAVVYGEGKTGNTPKMDVTATDRAESCGKRSANGAKSAALSIGVTLACFCASDTAQTNNKGCYETGSEQNFVRQAAVAVNVWTEIKKRNVKQQQQTRKPQQQI</sequence>
<evidence type="ECO:0000256" key="3">
    <source>
        <dbReference type="ARBA" id="ARBA00022475"/>
    </source>
</evidence>